<evidence type="ECO:0000259" key="6">
    <source>
        <dbReference type="Pfam" id="PF00171"/>
    </source>
</evidence>
<accession>A0A4R4VU86</accession>
<dbReference type="InterPro" id="IPR015590">
    <property type="entry name" value="Aldehyde_DH_dom"/>
</dbReference>
<evidence type="ECO:0000256" key="4">
    <source>
        <dbReference type="RuleBase" id="RU003345"/>
    </source>
</evidence>
<dbReference type="EMBL" id="SMKO01000033">
    <property type="protein sequence ID" value="TDD06264.1"/>
    <property type="molecule type" value="Genomic_DNA"/>
</dbReference>
<evidence type="ECO:0000256" key="1">
    <source>
        <dbReference type="ARBA" id="ARBA00009986"/>
    </source>
</evidence>
<dbReference type="FunFam" id="3.40.605.10:FF:000026">
    <property type="entry name" value="Aldehyde dehydrogenase, putative"/>
    <property type="match status" value="1"/>
</dbReference>
<dbReference type="Gene3D" id="3.40.309.10">
    <property type="entry name" value="Aldehyde Dehydrogenase, Chain A, domain 2"/>
    <property type="match status" value="1"/>
</dbReference>
<evidence type="ECO:0000313" key="8">
    <source>
        <dbReference type="Proteomes" id="UP000295258"/>
    </source>
</evidence>
<evidence type="ECO:0000256" key="5">
    <source>
        <dbReference type="SAM" id="MobiDB-lite"/>
    </source>
</evidence>
<organism evidence="7 8">
    <name type="scientific">Nonomuraea deserti</name>
    <dbReference type="NCBI Taxonomy" id="1848322"/>
    <lineage>
        <taxon>Bacteria</taxon>
        <taxon>Bacillati</taxon>
        <taxon>Actinomycetota</taxon>
        <taxon>Actinomycetes</taxon>
        <taxon>Streptosporangiales</taxon>
        <taxon>Streptosporangiaceae</taxon>
        <taxon>Nonomuraea</taxon>
    </lineage>
</organism>
<dbReference type="InterPro" id="IPR016161">
    <property type="entry name" value="Ald_DH/histidinol_DH"/>
</dbReference>
<evidence type="ECO:0000313" key="7">
    <source>
        <dbReference type="EMBL" id="TDD06264.1"/>
    </source>
</evidence>
<dbReference type="InterPro" id="IPR029510">
    <property type="entry name" value="Ald_DH_CS_GLU"/>
</dbReference>
<comment type="caution">
    <text evidence="7">The sequence shown here is derived from an EMBL/GenBank/DDBJ whole genome shotgun (WGS) entry which is preliminary data.</text>
</comment>
<dbReference type="FunFam" id="3.40.605.10:FF:000007">
    <property type="entry name" value="NAD/NADP-dependent betaine aldehyde dehydrogenase"/>
    <property type="match status" value="1"/>
</dbReference>
<dbReference type="PANTHER" id="PTHR11699">
    <property type="entry name" value="ALDEHYDE DEHYDROGENASE-RELATED"/>
    <property type="match status" value="1"/>
</dbReference>
<feature type="region of interest" description="Disordered" evidence="5">
    <location>
        <begin position="39"/>
        <end position="62"/>
    </location>
</feature>
<dbReference type="FunFam" id="3.40.309.10:FF:000012">
    <property type="entry name" value="Betaine aldehyde dehydrogenase"/>
    <property type="match status" value="1"/>
</dbReference>
<dbReference type="PROSITE" id="PS00687">
    <property type="entry name" value="ALDEHYDE_DEHYDR_GLU"/>
    <property type="match status" value="1"/>
</dbReference>
<sequence>MTEHGSTPPVAETARRDIPAFARPGDRLMSIGGRRVPAASGQTLQNVDPATESPLASIPRGGPADVDAAVRAAQQAFADPSWSDIDPDERGRILIQIADVFEQHADEMATVESLNMGMPIRMTRFMMADVVKIFRHAAGWPTKLYGQTAPTPGNRMVYTRRQPLGVVGAIWGWNGPMPQLALKLAPALATGNTAVLKPPEWASLTTLRFAELLESTGLPPGVVNVVTGTGAEAGEALVRHPGVAKIAFTGSTRTGKHVHEVVSADLKHLTLELGGKSPAIVCADADLEQAAHGVAAGFLLGSGQACVATTRVFVQEGVREEFTELLTKAMAAFTPGDPLDPATLMGPLAHRRHFDRVMSYFDIAAQEGATVRTGGTRYGDHGWFVAPTLLDDVTPGMRVVEEEIFGPVGALMSFTDLDDAVAKANDTEYGLAASVWTNDLATAHRLAAEIDAGTVWVNTYGEMTTGSVPFGGFKQSGIGREGGLEVLDAYTQSKAVLIAL</sequence>
<dbReference type="InterPro" id="IPR016163">
    <property type="entry name" value="Ald_DH_C"/>
</dbReference>
<dbReference type="GO" id="GO:0016620">
    <property type="term" value="F:oxidoreductase activity, acting on the aldehyde or oxo group of donors, NAD or NADP as acceptor"/>
    <property type="evidence" value="ECO:0007669"/>
    <property type="project" value="InterPro"/>
</dbReference>
<dbReference type="Proteomes" id="UP000295258">
    <property type="component" value="Unassembled WGS sequence"/>
</dbReference>
<dbReference type="RefSeq" id="WP_132595815.1">
    <property type="nucleotide sequence ID" value="NZ_SMKO01000033.1"/>
</dbReference>
<comment type="similarity">
    <text evidence="1 4">Belongs to the aldehyde dehydrogenase family.</text>
</comment>
<evidence type="ECO:0000256" key="2">
    <source>
        <dbReference type="ARBA" id="ARBA00023002"/>
    </source>
</evidence>
<feature type="domain" description="Aldehyde dehydrogenase" evidence="6">
    <location>
        <begin position="39"/>
        <end position="496"/>
    </location>
</feature>
<dbReference type="SUPFAM" id="SSF53720">
    <property type="entry name" value="ALDH-like"/>
    <property type="match status" value="1"/>
</dbReference>
<dbReference type="InterPro" id="IPR016162">
    <property type="entry name" value="Ald_DH_N"/>
</dbReference>
<protein>
    <submittedName>
        <fullName evidence="7">Aldehyde dehydrogenase</fullName>
    </submittedName>
</protein>
<dbReference type="AlphaFoldDB" id="A0A4R4VU86"/>
<dbReference type="Gene3D" id="3.40.605.10">
    <property type="entry name" value="Aldehyde Dehydrogenase, Chain A, domain 1"/>
    <property type="match status" value="1"/>
</dbReference>
<name>A0A4R4VU86_9ACTN</name>
<keyword evidence="2 4" id="KW-0560">Oxidoreductase</keyword>
<gene>
    <name evidence="7" type="ORF">E1292_15300</name>
</gene>
<proteinExistence type="inferred from homology"/>
<evidence type="ECO:0000256" key="3">
    <source>
        <dbReference type="PROSITE-ProRule" id="PRU10007"/>
    </source>
</evidence>
<dbReference type="Pfam" id="PF00171">
    <property type="entry name" value="Aldedh"/>
    <property type="match status" value="1"/>
</dbReference>
<feature type="region of interest" description="Disordered" evidence="5">
    <location>
        <begin position="1"/>
        <end position="21"/>
    </location>
</feature>
<keyword evidence="8" id="KW-1185">Reference proteome</keyword>
<feature type="active site" evidence="3">
    <location>
        <position position="272"/>
    </location>
</feature>
<reference evidence="7 8" key="1">
    <citation type="submission" date="2019-03" db="EMBL/GenBank/DDBJ databases">
        <title>Draft genome sequences of novel Actinobacteria.</title>
        <authorList>
            <person name="Sahin N."/>
            <person name="Ay H."/>
            <person name="Saygin H."/>
        </authorList>
    </citation>
    <scope>NUCLEOTIDE SEQUENCE [LARGE SCALE GENOMIC DNA]</scope>
    <source>
        <strain evidence="7 8">KC310</strain>
    </source>
</reference>